<feature type="repeat" description="WD" evidence="11">
    <location>
        <begin position="53"/>
        <end position="96"/>
    </location>
</feature>
<evidence type="ECO:0000256" key="3">
    <source>
        <dbReference type="ARBA" id="ARBA00022448"/>
    </source>
</evidence>
<evidence type="ECO:0000256" key="4">
    <source>
        <dbReference type="ARBA" id="ARBA00022574"/>
    </source>
</evidence>
<evidence type="ECO:0000256" key="5">
    <source>
        <dbReference type="ARBA" id="ARBA00022737"/>
    </source>
</evidence>
<keyword evidence="8" id="KW-0811">Translocation</keyword>
<dbReference type="GO" id="GO:1904263">
    <property type="term" value="P:positive regulation of TORC1 signaling"/>
    <property type="evidence" value="ECO:0007669"/>
    <property type="project" value="TreeGrafter"/>
</dbReference>
<evidence type="ECO:0000313" key="14">
    <source>
        <dbReference type="Proteomes" id="UP000193986"/>
    </source>
</evidence>
<evidence type="ECO:0000256" key="11">
    <source>
        <dbReference type="PROSITE-ProRule" id="PRU00221"/>
    </source>
</evidence>
<evidence type="ECO:0000256" key="6">
    <source>
        <dbReference type="ARBA" id="ARBA00022816"/>
    </source>
</evidence>
<dbReference type="FunCoup" id="A0A1Y2AHC3">
    <property type="interactions" value="639"/>
</dbReference>
<dbReference type="SMART" id="SM00320">
    <property type="entry name" value="WD40"/>
    <property type="match status" value="5"/>
</dbReference>
<accession>A0A1Y2AHC3</accession>
<keyword evidence="10" id="KW-0539">Nucleus</keyword>
<organism evidence="13 14">
    <name type="scientific">Naematelia encephala</name>
    <dbReference type="NCBI Taxonomy" id="71784"/>
    <lineage>
        <taxon>Eukaryota</taxon>
        <taxon>Fungi</taxon>
        <taxon>Dikarya</taxon>
        <taxon>Basidiomycota</taxon>
        <taxon>Agaricomycotina</taxon>
        <taxon>Tremellomycetes</taxon>
        <taxon>Tremellales</taxon>
        <taxon>Naemateliaceae</taxon>
        <taxon>Naematelia</taxon>
    </lineage>
</organism>
<dbReference type="EMBL" id="MCFC01000108">
    <property type="protein sequence ID" value="ORY21597.1"/>
    <property type="molecule type" value="Genomic_DNA"/>
</dbReference>
<dbReference type="Proteomes" id="UP000193986">
    <property type="component" value="Unassembled WGS sequence"/>
</dbReference>
<dbReference type="InterPro" id="IPR015943">
    <property type="entry name" value="WD40/YVTN_repeat-like_dom_sf"/>
</dbReference>
<dbReference type="PANTHER" id="PTHR11024:SF3">
    <property type="entry name" value="NUCLEOPORIN SEH1"/>
    <property type="match status" value="1"/>
</dbReference>
<evidence type="ECO:0000313" key="13">
    <source>
        <dbReference type="EMBL" id="ORY21597.1"/>
    </source>
</evidence>
<keyword evidence="9" id="KW-0906">Nuclear pore complex</keyword>
<feature type="repeat" description="WD" evidence="11">
    <location>
        <begin position="250"/>
        <end position="266"/>
    </location>
</feature>
<keyword evidence="5" id="KW-0677">Repeat</keyword>
<evidence type="ECO:0000256" key="1">
    <source>
        <dbReference type="ARBA" id="ARBA00004567"/>
    </source>
</evidence>
<dbReference type="SUPFAM" id="SSF50978">
    <property type="entry name" value="WD40 repeat-like"/>
    <property type="match status" value="1"/>
</dbReference>
<comment type="caution">
    <text evidence="13">The sequence shown here is derived from an EMBL/GenBank/DDBJ whole genome shotgun (WGS) entry which is preliminary data.</text>
</comment>
<keyword evidence="6" id="KW-0509">mRNA transport</keyword>
<keyword evidence="3" id="KW-0813">Transport</keyword>
<dbReference type="GO" id="GO:0015031">
    <property type="term" value="P:protein transport"/>
    <property type="evidence" value="ECO:0007669"/>
    <property type="project" value="UniProtKB-KW"/>
</dbReference>
<dbReference type="Gene3D" id="2.130.10.10">
    <property type="entry name" value="YVTN repeat-like/Quinoprotein amine dehydrogenase"/>
    <property type="match status" value="1"/>
</dbReference>
<reference evidence="13 14" key="1">
    <citation type="submission" date="2016-07" db="EMBL/GenBank/DDBJ databases">
        <title>Pervasive Adenine N6-methylation of Active Genes in Fungi.</title>
        <authorList>
            <consortium name="DOE Joint Genome Institute"/>
            <person name="Mondo S.J."/>
            <person name="Dannebaum R.O."/>
            <person name="Kuo R.C."/>
            <person name="Labutti K."/>
            <person name="Haridas S."/>
            <person name="Kuo A."/>
            <person name="Salamov A."/>
            <person name="Ahrendt S.R."/>
            <person name="Lipzen A."/>
            <person name="Sullivan W."/>
            <person name="Andreopoulos W.B."/>
            <person name="Clum A."/>
            <person name="Lindquist E."/>
            <person name="Daum C."/>
            <person name="Ramamoorthy G.K."/>
            <person name="Gryganskyi A."/>
            <person name="Culley D."/>
            <person name="Magnuson J.K."/>
            <person name="James T.Y."/>
            <person name="O'Malley M.A."/>
            <person name="Stajich J.E."/>
            <person name="Spatafora J.W."/>
            <person name="Visel A."/>
            <person name="Grigoriev I.V."/>
        </authorList>
    </citation>
    <scope>NUCLEOTIDE SEQUENCE [LARGE SCALE GENOMIC DNA]</scope>
    <source>
        <strain evidence="13 14">68-887.2</strain>
    </source>
</reference>
<protein>
    <submittedName>
        <fullName evidence="13">WD40-repeat-containing domain protein</fullName>
    </submittedName>
</protein>
<evidence type="ECO:0000256" key="7">
    <source>
        <dbReference type="ARBA" id="ARBA00022927"/>
    </source>
</evidence>
<dbReference type="GO" id="GO:0034198">
    <property type="term" value="P:cellular response to amino acid starvation"/>
    <property type="evidence" value="ECO:0007669"/>
    <property type="project" value="TreeGrafter"/>
</dbReference>
<comment type="similarity">
    <text evidence="2">Belongs to the WD repeat SEC13 family.</text>
</comment>
<gene>
    <name evidence="13" type="ORF">BCR39DRAFT_553326</name>
</gene>
<evidence type="ECO:0000256" key="10">
    <source>
        <dbReference type="ARBA" id="ARBA00023242"/>
    </source>
</evidence>
<dbReference type="GO" id="GO:0031080">
    <property type="term" value="C:nuclear pore outer ring"/>
    <property type="evidence" value="ECO:0007669"/>
    <property type="project" value="TreeGrafter"/>
</dbReference>
<evidence type="ECO:0000256" key="9">
    <source>
        <dbReference type="ARBA" id="ARBA00023132"/>
    </source>
</evidence>
<dbReference type="GO" id="GO:0005198">
    <property type="term" value="F:structural molecule activity"/>
    <property type="evidence" value="ECO:0007669"/>
    <property type="project" value="InterPro"/>
</dbReference>
<evidence type="ECO:0000256" key="12">
    <source>
        <dbReference type="SAM" id="MobiDB-lite"/>
    </source>
</evidence>
<keyword evidence="14" id="KW-1185">Reference proteome</keyword>
<dbReference type="InterPro" id="IPR036322">
    <property type="entry name" value="WD40_repeat_dom_sf"/>
</dbReference>
<dbReference type="PANTHER" id="PTHR11024">
    <property type="entry name" value="NUCLEAR PORE COMPLEX PROTEIN SEC13 / SEH1 FAMILY MEMBER"/>
    <property type="match status" value="1"/>
</dbReference>
<dbReference type="InterPro" id="IPR001680">
    <property type="entry name" value="WD40_rpt"/>
</dbReference>
<proteinExistence type="inferred from homology"/>
<comment type="subcellular location">
    <subcellularLocation>
        <location evidence="1">Nucleus</location>
        <location evidence="1">Nuclear pore complex</location>
    </subcellularLocation>
</comment>
<dbReference type="PROSITE" id="PS50082">
    <property type="entry name" value="WD_REPEATS_2"/>
    <property type="match status" value="2"/>
</dbReference>
<sequence length="353" mass="38592">MLQTNLLAPGHADLVTHLTYDFYGERLATCSADQHIKIFRRSVDGQWDLESDWKAHDAPLLRVSFAHPLHGSLLASCSHDRTVRIWEEPSGSSSKENRWIERAVLAGPRGSVRAVEFSPPNPSYGLRVASISTDSRLRIHTSLDPDLNDWSTAYDVHVPSLAAPGQSEDPPAPETNGTHDLALGGWGLSWCKEKWWGSVFAVFAGTSPVVKIIQADPTPTSLINLVPPSSPPVPLTSLAWAPSCGRSYHLIATGARDGTVRIWRVEPPSPPDESGNGYEDDQKRREAWSAEIVGEFGKGGARVGMVDWNATGTTLTTSDDDGVIRIYKPTYAKTWKLLGRITAEEPDSETNGH</sequence>
<evidence type="ECO:0000256" key="8">
    <source>
        <dbReference type="ARBA" id="ARBA00023010"/>
    </source>
</evidence>
<feature type="region of interest" description="Disordered" evidence="12">
    <location>
        <begin position="265"/>
        <end position="284"/>
    </location>
</feature>
<keyword evidence="4 11" id="KW-0853">WD repeat</keyword>
<dbReference type="AlphaFoldDB" id="A0A1Y2AHC3"/>
<dbReference type="GO" id="GO:0035859">
    <property type="term" value="C:Seh1-associated complex"/>
    <property type="evidence" value="ECO:0007669"/>
    <property type="project" value="TreeGrafter"/>
</dbReference>
<dbReference type="InterPro" id="IPR037363">
    <property type="entry name" value="Sec13/Seh1_fam"/>
</dbReference>
<dbReference type="Pfam" id="PF00400">
    <property type="entry name" value="WD40"/>
    <property type="match status" value="4"/>
</dbReference>
<dbReference type="GO" id="GO:0051028">
    <property type="term" value="P:mRNA transport"/>
    <property type="evidence" value="ECO:0007669"/>
    <property type="project" value="UniProtKB-KW"/>
</dbReference>
<dbReference type="STRING" id="71784.A0A1Y2AHC3"/>
<name>A0A1Y2AHC3_9TREE</name>
<dbReference type="InParanoid" id="A0A1Y2AHC3"/>
<evidence type="ECO:0000256" key="2">
    <source>
        <dbReference type="ARBA" id="ARBA00010102"/>
    </source>
</evidence>
<dbReference type="OrthoDB" id="5566198at2759"/>
<keyword evidence="7" id="KW-0653">Protein transport</keyword>